<dbReference type="RefSeq" id="WP_206494499.1">
    <property type="nucleotide sequence ID" value="NZ_JBFBMH010000004.1"/>
</dbReference>
<dbReference type="SUPFAM" id="SSF51905">
    <property type="entry name" value="FAD/NAD(P)-binding domain"/>
    <property type="match status" value="1"/>
</dbReference>
<dbReference type="PANTHER" id="PTHR43476:SF3">
    <property type="entry name" value="FAD-BINDING MONOOXYGENASE"/>
    <property type="match status" value="1"/>
</dbReference>
<dbReference type="PRINTS" id="PR00420">
    <property type="entry name" value="RNGMNOXGNASE"/>
</dbReference>
<sequence length="372" mass="39860">MPDHDVVIVGAGPVGLLLACLLAQDGIDVSVYEQREAGDDRSRAIGIHPPGGAALDAVGVGEEARRHALALDGGDVLSGGRVLASVSFTERQRVLILPQHRTHALLSARLADVRSDAVRLGHVVSDVRDEGEVVRLVVEAGGVAREATASIVVAADGVRSTIRRSQGIPWHERPGSGSYAMTDIADEEPSTRVHLYCESRGIVESFPLPEGRRRWVVADPHERLHDGAAFAQEVEERTGIRIDRTTEVVPTAFRAQQHRATRAAAGRVVLLGDSLHETSPIGGQGMNLGWSGARQLAAAIERSLRGEVPDFSAYERRALRSAARAQRRSSFYMTMGQPSHGAALGARNMVIRALGSPPLRRGAADLITMRGL</sequence>
<dbReference type="PANTHER" id="PTHR43476">
    <property type="entry name" value="3-(3-HYDROXY-PHENYL)PROPIONATE/3-HYDROXYCINNAMIC ACID HYDROXYLASE"/>
    <property type="match status" value="1"/>
</dbReference>
<dbReference type="InterPro" id="IPR002938">
    <property type="entry name" value="FAD-bd"/>
</dbReference>
<evidence type="ECO:0000256" key="1">
    <source>
        <dbReference type="ARBA" id="ARBA00023002"/>
    </source>
</evidence>
<evidence type="ECO:0000313" key="4">
    <source>
        <dbReference type="Proteomes" id="UP001553715"/>
    </source>
</evidence>
<keyword evidence="4" id="KW-1185">Reference proteome</keyword>
<dbReference type="Pfam" id="PF01494">
    <property type="entry name" value="FAD_binding_3"/>
    <property type="match status" value="1"/>
</dbReference>
<dbReference type="EMBL" id="JBFBMH010000004">
    <property type="protein sequence ID" value="MEW1974418.1"/>
    <property type="molecule type" value="Genomic_DNA"/>
</dbReference>
<gene>
    <name evidence="3" type="ORF">AB0301_04945</name>
</gene>
<keyword evidence="1" id="KW-0560">Oxidoreductase</keyword>
<evidence type="ECO:0000259" key="2">
    <source>
        <dbReference type="Pfam" id="PF01494"/>
    </source>
</evidence>
<dbReference type="Gene3D" id="3.30.70.2450">
    <property type="match status" value="1"/>
</dbReference>
<dbReference type="Proteomes" id="UP001553715">
    <property type="component" value="Unassembled WGS sequence"/>
</dbReference>
<dbReference type="InterPro" id="IPR050631">
    <property type="entry name" value="PheA/TfdB_FAD_monoxygenase"/>
</dbReference>
<accession>A0ABV3LI41</accession>
<reference evidence="3 4" key="1">
    <citation type="submission" date="2024-06" db="EMBL/GenBank/DDBJ databases">
        <title>The Natural Products Discovery Center: Release of the First 8490 Sequenced Strains for Exploring Actinobacteria Biosynthetic Diversity.</title>
        <authorList>
            <person name="Kalkreuter E."/>
            <person name="Kautsar S.A."/>
            <person name="Yang D."/>
            <person name="Bader C.D."/>
            <person name="Teijaro C.N."/>
            <person name="Fluegel L."/>
            <person name="Davis C.M."/>
            <person name="Simpson J.R."/>
            <person name="Lauterbach L."/>
            <person name="Steele A.D."/>
            <person name="Gui C."/>
            <person name="Meng S."/>
            <person name="Li G."/>
            <person name="Viehrig K."/>
            <person name="Ye F."/>
            <person name="Su P."/>
            <person name="Kiefer A.F."/>
            <person name="Nichols A."/>
            <person name="Cepeda A.J."/>
            <person name="Yan W."/>
            <person name="Fan B."/>
            <person name="Jiang Y."/>
            <person name="Adhikari A."/>
            <person name="Zheng C.-J."/>
            <person name="Schuster L."/>
            <person name="Cowan T.M."/>
            <person name="Smanski M.J."/>
            <person name="Chevrette M.G."/>
            <person name="De Carvalho L.P.S."/>
            <person name="Shen B."/>
        </authorList>
    </citation>
    <scope>NUCLEOTIDE SEQUENCE [LARGE SCALE GENOMIC DNA]</scope>
    <source>
        <strain evidence="3 4">NPDC077434</strain>
    </source>
</reference>
<dbReference type="InterPro" id="IPR036188">
    <property type="entry name" value="FAD/NAD-bd_sf"/>
</dbReference>
<name>A0ABV3LI41_9MICO</name>
<proteinExistence type="predicted"/>
<protein>
    <submittedName>
        <fullName evidence="3">NAD(P)/FAD-dependent oxidoreductase</fullName>
    </submittedName>
</protein>
<comment type="caution">
    <text evidence="3">The sequence shown here is derived from an EMBL/GenBank/DDBJ whole genome shotgun (WGS) entry which is preliminary data.</text>
</comment>
<dbReference type="Gene3D" id="3.50.50.60">
    <property type="entry name" value="FAD/NAD(P)-binding domain"/>
    <property type="match status" value="1"/>
</dbReference>
<organism evidence="3 4">
    <name type="scientific">Microbacterium profundi</name>
    <dbReference type="NCBI Taxonomy" id="450380"/>
    <lineage>
        <taxon>Bacteria</taxon>
        <taxon>Bacillati</taxon>
        <taxon>Actinomycetota</taxon>
        <taxon>Actinomycetes</taxon>
        <taxon>Micrococcales</taxon>
        <taxon>Microbacteriaceae</taxon>
        <taxon>Microbacterium</taxon>
    </lineage>
</organism>
<feature type="domain" description="FAD-binding" evidence="2">
    <location>
        <begin position="4"/>
        <end position="327"/>
    </location>
</feature>
<evidence type="ECO:0000313" key="3">
    <source>
        <dbReference type="EMBL" id="MEW1974418.1"/>
    </source>
</evidence>